<dbReference type="CDD" id="cd23971">
    <property type="entry name" value="GT29_ST8SIA_mono"/>
    <property type="match status" value="1"/>
</dbReference>
<reference evidence="14" key="1">
    <citation type="submission" date="2019-06" db="EMBL/GenBank/DDBJ databases">
        <authorList>
            <consortium name="Wellcome Sanger Institute Data Sharing"/>
        </authorList>
    </citation>
    <scope>NUCLEOTIDE SEQUENCE [LARGE SCALE GENOMIC DNA]</scope>
</reference>
<dbReference type="InParanoid" id="A0A672Y2G5"/>
<evidence type="ECO:0000256" key="7">
    <source>
        <dbReference type="ARBA" id="ARBA00022989"/>
    </source>
</evidence>
<comment type="similarity">
    <text evidence="2">Belongs to the glycosyltransferase 29 family.</text>
</comment>
<keyword evidence="5 13" id="KW-0812">Transmembrane</keyword>
<feature type="transmembrane region" description="Helical" evidence="13">
    <location>
        <begin position="18"/>
        <end position="37"/>
    </location>
</feature>
<dbReference type="Gene3D" id="3.90.1480.20">
    <property type="entry name" value="Glycosyl transferase family 29"/>
    <property type="match status" value="1"/>
</dbReference>
<dbReference type="PANTHER" id="PTHR11987:SF50">
    <property type="entry name" value="ALPHA-2,8-SIALYLTRANSFERASE 8F"/>
    <property type="match status" value="1"/>
</dbReference>
<evidence type="ECO:0000313" key="15">
    <source>
        <dbReference type="Proteomes" id="UP000472271"/>
    </source>
</evidence>
<dbReference type="GO" id="GO:0006491">
    <property type="term" value="P:N-glycan processing"/>
    <property type="evidence" value="ECO:0007669"/>
    <property type="project" value="TreeGrafter"/>
</dbReference>
<evidence type="ECO:0000256" key="12">
    <source>
        <dbReference type="SAM" id="MobiDB-lite"/>
    </source>
</evidence>
<evidence type="ECO:0000256" key="8">
    <source>
        <dbReference type="ARBA" id="ARBA00023034"/>
    </source>
</evidence>
<reference evidence="14" key="2">
    <citation type="submission" date="2025-08" db="UniProtKB">
        <authorList>
            <consortium name="Ensembl"/>
        </authorList>
    </citation>
    <scope>IDENTIFICATION</scope>
</reference>
<dbReference type="GO" id="GO:0009311">
    <property type="term" value="P:oligosaccharide metabolic process"/>
    <property type="evidence" value="ECO:0007669"/>
    <property type="project" value="TreeGrafter"/>
</dbReference>
<evidence type="ECO:0000256" key="1">
    <source>
        <dbReference type="ARBA" id="ARBA00004323"/>
    </source>
</evidence>
<protein>
    <submittedName>
        <fullName evidence="14">Alpha-2,8-sialyltransferase 8E-like</fullName>
    </submittedName>
</protein>
<gene>
    <name evidence="14" type="primary">LOC115421315</name>
</gene>
<keyword evidence="9 13" id="KW-0472">Membrane</keyword>
<reference evidence="14" key="3">
    <citation type="submission" date="2025-09" db="UniProtKB">
        <authorList>
            <consortium name="Ensembl"/>
        </authorList>
    </citation>
    <scope>IDENTIFICATION</scope>
</reference>
<feature type="region of interest" description="Disordered" evidence="12">
    <location>
        <begin position="41"/>
        <end position="193"/>
    </location>
</feature>
<evidence type="ECO:0000256" key="3">
    <source>
        <dbReference type="ARBA" id="ARBA00022676"/>
    </source>
</evidence>
<keyword evidence="11" id="KW-0325">Glycoprotein</keyword>
<keyword evidence="6" id="KW-0735">Signal-anchor</keyword>
<evidence type="ECO:0000313" key="14">
    <source>
        <dbReference type="Ensembl" id="ENSSORP00005000217.1"/>
    </source>
</evidence>
<dbReference type="RefSeq" id="XP_029992997.1">
    <property type="nucleotide sequence ID" value="XM_030137137.1"/>
</dbReference>
<feature type="compositionally biased region" description="Basic and acidic residues" evidence="12">
    <location>
        <begin position="67"/>
        <end position="76"/>
    </location>
</feature>
<dbReference type="InterPro" id="IPR001675">
    <property type="entry name" value="Glyco_trans_29"/>
</dbReference>
<dbReference type="Pfam" id="PF00777">
    <property type="entry name" value="Glyco_transf_29"/>
    <property type="match status" value="1"/>
</dbReference>
<keyword evidence="10" id="KW-1015">Disulfide bond</keyword>
<dbReference type="PANTHER" id="PTHR11987">
    <property type="entry name" value="ALPHA-2,8-SIALYLTRANSFERASE"/>
    <property type="match status" value="1"/>
</dbReference>
<feature type="compositionally biased region" description="Basic and acidic residues" evidence="12">
    <location>
        <begin position="41"/>
        <end position="58"/>
    </location>
</feature>
<comment type="subcellular location">
    <subcellularLocation>
        <location evidence="1">Golgi apparatus membrane</location>
        <topology evidence="1">Single-pass type II membrane protein</topology>
    </subcellularLocation>
</comment>
<dbReference type="Ensembl" id="ENSSORT00005000234.1">
    <property type="protein sequence ID" value="ENSSORP00005000217.1"/>
    <property type="gene ID" value="ENSSORG00005000166.1"/>
</dbReference>
<feature type="compositionally biased region" description="Basic and acidic residues" evidence="12">
    <location>
        <begin position="169"/>
        <end position="186"/>
    </location>
</feature>
<name>A0A672Y2G5_9TELE</name>
<keyword evidence="7 13" id="KW-1133">Transmembrane helix</keyword>
<keyword evidence="4" id="KW-0808">Transferase</keyword>
<keyword evidence="15" id="KW-1185">Reference proteome</keyword>
<organism evidence="14 15">
    <name type="scientific">Sphaeramia orbicularis</name>
    <name type="common">orbiculate cardinalfish</name>
    <dbReference type="NCBI Taxonomy" id="375764"/>
    <lineage>
        <taxon>Eukaryota</taxon>
        <taxon>Metazoa</taxon>
        <taxon>Chordata</taxon>
        <taxon>Craniata</taxon>
        <taxon>Vertebrata</taxon>
        <taxon>Euteleostomi</taxon>
        <taxon>Actinopterygii</taxon>
        <taxon>Neopterygii</taxon>
        <taxon>Teleostei</taxon>
        <taxon>Neoteleostei</taxon>
        <taxon>Acanthomorphata</taxon>
        <taxon>Gobiaria</taxon>
        <taxon>Kurtiformes</taxon>
        <taxon>Apogonoidei</taxon>
        <taxon>Apogonidae</taxon>
        <taxon>Apogoninae</taxon>
        <taxon>Sphaeramia</taxon>
    </lineage>
</organism>
<evidence type="ECO:0000256" key="5">
    <source>
        <dbReference type="ARBA" id="ARBA00022692"/>
    </source>
</evidence>
<dbReference type="GeneID" id="115421315"/>
<dbReference type="Proteomes" id="UP000472271">
    <property type="component" value="Chromosome 6"/>
</dbReference>
<dbReference type="GO" id="GO:0003828">
    <property type="term" value="F:alpha-N-acetylneuraminate alpha-2,8-sialyltransferase activity"/>
    <property type="evidence" value="ECO:0007669"/>
    <property type="project" value="TreeGrafter"/>
</dbReference>
<accession>A0A672Y2G5</accession>
<dbReference type="InterPro" id="IPR038578">
    <property type="entry name" value="GT29-like_sf"/>
</dbReference>
<keyword evidence="3" id="KW-0328">Glycosyltransferase</keyword>
<sequence>MSGLVWERGSIRGQRLQLLLGFMLVALFLWTLLTTFISSDSHVEPHRPPAQKKSEKKAPSVSSDNMGEEKVEKQQKTDLNTTDLDKDRTERKHKTTAHTSHVEPHRPPAQKESEKKAPSVSSDNRPPAQKESEKKAPSVSSDNSHVEPDRPPAQKESEKKAPSVSSDNNHVEPPKPPAQKESEKKAPSAPSYNCNGCKTVIDKVLKNYSQTWTKQEVNFQKFRSQLRTKCNGADKFIITQANTPVGSKLVYDGERNNVQEVNSDIFKTFVKESPFSNKTWDTCAVVGSGGILANSSCGKAIDSAQFVIRCNLPPVENEFKAHVGSKTEIVTANPSILVQKYGSLSGHRRPFVESLQKYGNSMLLLPAFSFAANTPVCLRALYTIEDFEIPIQTVFFNPKYLQSLHEFWRTQGLRAVRLSTGLMMVSLALEICSNVHLYGFWPFSNHPHGFQPLNNHYYDNKPAVKGMHAMPVEFDHLLQLHSQGVLRVHLGQCGKQ</sequence>
<evidence type="ECO:0000256" key="6">
    <source>
        <dbReference type="ARBA" id="ARBA00022968"/>
    </source>
</evidence>
<dbReference type="FunFam" id="3.90.1480.20:FF:000001">
    <property type="entry name" value="ST8 alpha-N-acetyl-neuraminide alpha-2,8-sialyltransferase 2"/>
    <property type="match status" value="1"/>
</dbReference>
<evidence type="ECO:0000256" key="13">
    <source>
        <dbReference type="SAM" id="Phobius"/>
    </source>
</evidence>
<dbReference type="AlphaFoldDB" id="A0A672Y2G5"/>
<keyword evidence="8" id="KW-0333">Golgi apparatus</keyword>
<evidence type="ECO:0000256" key="2">
    <source>
        <dbReference type="ARBA" id="ARBA00006003"/>
    </source>
</evidence>
<evidence type="ECO:0000256" key="11">
    <source>
        <dbReference type="ARBA" id="ARBA00023180"/>
    </source>
</evidence>
<dbReference type="InterPro" id="IPR050943">
    <property type="entry name" value="Glycosyltr_29_Sialyltrsf"/>
</dbReference>
<evidence type="ECO:0000256" key="10">
    <source>
        <dbReference type="ARBA" id="ARBA00023157"/>
    </source>
</evidence>
<evidence type="ECO:0000256" key="9">
    <source>
        <dbReference type="ARBA" id="ARBA00023136"/>
    </source>
</evidence>
<dbReference type="GO" id="GO:0000139">
    <property type="term" value="C:Golgi membrane"/>
    <property type="evidence" value="ECO:0007669"/>
    <property type="project" value="UniProtKB-SubCell"/>
</dbReference>
<evidence type="ECO:0000256" key="4">
    <source>
        <dbReference type="ARBA" id="ARBA00022679"/>
    </source>
</evidence>
<feature type="compositionally biased region" description="Basic and acidic residues" evidence="12">
    <location>
        <begin position="100"/>
        <end position="117"/>
    </location>
</feature>
<proteinExistence type="inferred from homology"/>
<feature type="compositionally biased region" description="Basic and acidic residues" evidence="12">
    <location>
        <begin position="144"/>
        <end position="161"/>
    </location>
</feature>